<dbReference type="RefSeq" id="WP_092643679.1">
    <property type="nucleotide sequence ID" value="NZ_FNID01000059.1"/>
</dbReference>
<gene>
    <name evidence="4" type="ORF">SAMN05192585_1595</name>
</gene>
<dbReference type="GO" id="GO:0006004">
    <property type="term" value="P:fucose metabolic process"/>
    <property type="evidence" value="ECO:0007669"/>
    <property type="project" value="InterPro"/>
</dbReference>
<dbReference type="InterPro" id="IPR009015">
    <property type="entry name" value="Fucose_isomerase_N/cen_sf"/>
</dbReference>
<keyword evidence="1 4" id="KW-0413">Isomerase</keyword>
<dbReference type="OrthoDB" id="5838738at2"/>
<evidence type="ECO:0000256" key="1">
    <source>
        <dbReference type="ARBA" id="ARBA00023235"/>
    </source>
</evidence>
<dbReference type="PANTHER" id="PTHR36120:SF1">
    <property type="entry name" value="L-FUCOSE ISOMERASE C-TERMINAL DOMAIN-CONTAINING PROTEIN"/>
    <property type="match status" value="1"/>
</dbReference>
<name>A0A1H0H1N2_9FIRM</name>
<dbReference type="STRING" id="258515.SAMN05192585_1595"/>
<dbReference type="AlphaFoldDB" id="A0A1H0H1N2"/>
<proteinExistence type="predicted"/>
<dbReference type="Proteomes" id="UP000199182">
    <property type="component" value="Unassembled WGS sequence"/>
</dbReference>
<dbReference type="EMBL" id="FNID01000059">
    <property type="protein sequence ID" value="SDO12831.1"/>
    <property type="molecule type" value="Genomic_DNA"/>
</dbReference>
<reference evidence="4 5" key="1">
    <citation type="submission" date="2016-10" db="EMBL/GenBank/DDBJ databases">
        <authorList>
            <person name="de Groot N.N."/>
        </authorList>
    </citation>
    <scope>NUCLEOTIDE SEQUENCE [LARGE SCALE GENOMIC DNA]</scope>
    <source>
        <strain evidence="4 5">CGMCC 1.5012</strain>
    </source>
</reference>
<feature type="domain" description="L-fucose isomerase C-terminal" evidence="3">
    <location>
        <begin position="341"/>
        <end position="468"/>
    </location>
</feature>
<accession>A0A1H0H1N2</accession>
<sequence length="471" mass="51599">MKNKQTFGVIVTTRSFFPSHLVKTAREQIVNKLNELGYGYVMVSEQDTQYGAVMTFDEAKTCAALFKAHASDISGIIAVLPNFGEELGVVETIDLANLNVPVLVQACDDNFDSLDMANRRDAFCGKISLCNNLYQRNIPFTNTTLHTCNIDSLEFTADLERFAAVCRIVTGLRGSRIAMLGARPVAFNTVRYSEKILQAHKISVQTVDMSEIIFAAQNYADEEKITAKEAEIRAYGRIPAEIGDAKIIKQAKLCLAIEEAVDRLQCQASTVQCWDSVENNYGCATCLAMSMLGEKGKPSACESDVLGAVSMLAAHLAAKAPAALMDWNNNIRDDRNRCISLHCSNFPKSFFENPDLEIECLDVLGSTLGKDRCFGACKGQVGAGPMTFVRLTTDDTRGVLKAYVGEGEFTAEPIPTKGGVAGCHVRNLQGLMDYICKNGFEHHVCYVRGHVADALAEAFSTYLGAEVYRHR</sequence>
<dbReference type="GO" id="GO:0005737">
    <property type="term" value="C:cytoplasm"/>
    <property type="evidence" value="ECO:0007669"/>
    <property type="project" value="InterPro"/>
</dbReference>
<organism evidence="4 5">
    <name type="scientific">Acetanaerobacterium elongatum</name>
    <dbReference type="NCBI Taxonomy" id="258515"/>
    <lineage>
        <taxon>Bacteria</taxon>
        <taxon>Bacillati</taxon>
        <taxon>Bacillota</taxon>
        <taxon>Clostridia</taxon>
        <taxon>Eubacteriales</taxon>
        <taxon>Oscillospiraceae</taxon>
        <taxon>Acetanaerobacterium</taxon>
    </lineage>
</organism>
<evidence type="ECO:0000313" key="4">
    <source>
        <dbReference type="EMBL" id="SDO12831.1"/>
    </source>
</evidence>
<dbReference type="PANTHER" id="PTHR36120">
    <property type="entry name" value="FUCOSE ISOMERASE"/>
    <property type="match status" value="1"/>
</dbReference>
<evidence type="ECO:0000313" key="5">
    <source>
        <dbReference type="Proteomes" id="UP000199182"/>
    </source>
</evidence>
<evidence type="ECO:0000256" key="2">
    <source>
        <dbReference type="ARBA" id="ARBA00023277"/>
    </source>
</evidence>
<dbReference type="InterPro" id="IPR015888">
    <property type="entry name" value="Fuc_isomerase_C"/>
</dbReference>
<dbReference type="GO" id="GO:0008736">
    <property type="term" value="F:L-fucose isomerase activity"/>
    <property type="evidence" value="ECO:0007669"/>
    <property type="project" value="InterPro"/>
</dbReference>
<keyword evidence="2" id="KW-0119">Carbohydrate metabolism</keyword>
<dbReference type="SUPFAM" id="SSF53743">
    <property type="entry name" value="FucI/AraA N-terminal and middle domains"/>
    <property type="match status" value="1"/>
</dbReference>
<protein>
    <submittedName>
        <fullName evidence="4">L-fucose isomerase</fullName>
    </submittedName>
</protein>
<keyword evidence="5" id="KW-1185">Reference proteome</keyword>
<dbReference type="Pfam" id="PF02952">
    <property type="entry name" value="Fucose_iso_C"/>
    <property type="match status" value="1"/>
</dbReference>
<evidence type="ECO:0000259" key="3">
    <source>
        <dbReference type="Pfam" id="PF02952"/>
    </source>
</evidence>